<evidence type="ECO:0000259" key="9">
    <source>
        <dbReference type="Pfam" id="PF00082"/>
    </source>
</evidence>
<dbReference type="InterPro" id="IPR015500">
    <property type="entry name" value="Peptidase_S8_subtilisin-rel"/>
</dbReference>
<feature type="domain" description="Fervidolysin-like N-terminal prodomain" evidence="10">
    <location>
        <begin position="105"/>
        <end position="173"/>
    </location>
</feature>
<sequence length="513" mass="53846">MSVGNFKMQKRTGMLSLLSWLILTGCGSSPVFQAALQPAPATRQALQTNTSAAAPLTRASAPVTVNSKPPVSTARAPRASSVQATAGKATTASVQATQTPAVHIAKNYNTQTLLVGLHKDADLPQAKALAAQLNLQVERYIKGIHALVLKTSGQEVKGLVKQLSQHSLFAFVETDHISTQKPEAEKEVNDSFKLFSADLVNDKYFKDQYGLTALQVPEAWSYSKGAGVTIAVIDTGVALSHADLKGRVIPGYDALSLHEGGESGDVSSLNYLFSSYKHGSHVAGIIAAETNNGHGIAGVAPEAKIMPIKIYPDVPDIISSILAPDPDSNQTMISVIADGIVWAADHGANVINLSLAVTEYSATLERAVKYALDKNVSVVVAAGNERQSTNARNYLAAIEGVIGVGATDINNNITIFSNSGDYVSVAAPGNNIISSVPSFLRMRPYVEMSGTSMAAPHVAGVAALLRSKYGASATPAWIKQRLEATATDRGAAGRDDLFGHGLVNALKALTDPV</sequence>
<dbReference type="EMBL" id="PFFQ01000059">
    <property type="protein sequence ID" value="PIW14618.1"/>
    <property type="molecule type" value="Genomic_DNA"/>
</dbReference>
<feature type="signal peptide" evidence="8">
    <location>
        <begin position="1"/>
        <end position="34"/>
    </location>
</feature>
<dbReference type="Pfam" id="PF22148">
    <property type="entry name" value="Fervidolysin_NPro-like"/>
    <property type="match status" value="1"/>
</dbReference>
<dbReference type="InterPro" id="IPR036852">
    <property type="entry name" value="Peptidase_S8/S53_dom_sf"/>
</dbReference>
<keyword evidence="4 5" id="KW-0720">Serine protease</keyword>
<dbReference type="SUPFAM" id="SSF52743">
    <property type="entry name" value="Subtilisin-like"/>
    <property type="match status" value="1"/>
</dbReference>
<feature type="active site" description="Charge relay system" evidence="5">
    <location>
        <position position="234"/>
    </location>
</feature>
<dbReference type="AlphaFoldDB" id="A0A2M7FZ86"/>
<dbReference type="Gene3D" id="3.40.50.200">
    <property type="entry name" value="Peptidase S8/S53 domain"/>
    <property type="match status" value="1"/>
</dbReference>
<comment type="caution">
    <text evidence="11">The sequence shown here is derived from an EMBL/GenBank/DDBJ whole genome shotgun (WGS) entry which is preliminary data.</text>
</comment>
<dbReference type="InterPro" id="IPR022398">
    <property type="entry name" value="Peptidase_S8_His-AS"/>
</dbReference>
<evidence type="ECO:0000256" key="2">
    <source>
        <dbReference type="ARBA" id="ARBA00022670"/>
    </source>
</evidence>
<keyword evidence="3 5" id="KW-0378">Hydrolase</keyword>
<feature type="chain" id="PRO_5014766670" evidence="8">
    <location>
        <begin position="35"/>
        <end position="513"/>
    </location>
</feature>
<dbReference type="PROSITE" id="PS00136">
    <property type="entry name" value="SUBTILASE_ASP"/>
    <property type="match status" value="1"/>
</dbReference>
<keyword evidence="8" id="KW-0732">Signal</keyword>
<evidence type="ECO:0000256" key="7">
    <source>
        <dbReference type="SAM" id="MobiDB-lite"/>
    </source>
</evidence>
<feature type="active site" description="Charge relay system" evidence="5">
    <location>
        <position position="278"/>
    </location>
</feature>
<dbReference type="InterPro" id="IPR050131">
    <property type="entry name" value="Peptidase_S8_subtilisin-like"/>
</dbReference>
<feature type="domain" description="Peptidase S8/S53" evidence="9">
    <location>
        <begin position="225"/>
        <end position="501"/>
    </location>
</feature>
<dbReference type="InterPro" id="IPR023828">
    <property type="entry name" value="Peptidase_S8_Ser-AS"/>
</dbReference>
<accession>A0A2M7FZ86</accession>
<dbReference type="PROSITE" id="PS51892">
    <property type="entry name" value="SUBTILASE"/>
    <property type="match status" value="1"/>
</dbReference>
<feature type="region of interest" description="Disordered" evidence="7">
    <location>
        <begin position="57"/>
        <end position="85"/>
    </location>
</feature>
<name>A0A2M7FZ86_9BACT</name>
<evidence type="ECO:0000313" key="12">
    <source>
        <dbReference type="Proteomes" id="UP000231019"/>
    </source>
</evidence>
<evidence type="ECO:0000256" key="5">
    <source>
        <dbReference type="PROSITE-ProRule" id="PRU01240"/>
    </source>
</evidence>
<feature type="active site" description="Charge relay system" evidence="5">
    <location>
        <position position="452"/>
    </location>
</feature>
<dbReference type="Proteomes" id="UP000231019">
    <property type="component" value="Unassembled WGS sequence"/>
</dbReference>
<dbReference type="InterPro" id="IPR023827">
    <property type="entry name" value="Peptidase_S8_Asp-AS"/>
</dbReference>
<dbReference type="GO" id="GO:0004252">
    <property type="term" value="F:serine-type endopeptidase activity"/>
    <property type="evidence" value="ECO:0007669"/>
    <property type="project" value="UniProtKB-UniRule"/>
</dbReference>
<evidence type="ECO:0000256" key="6">
    <source>
        <dbReference type="RuleBase" id="RU003355"/>
    </source>
</evidence>
<evidence type="ECO:0000256" key="8">
    <source>
        <dbReference type="SAM" id="SignalP"/>
    </source>
</evidence>
<protein>
    <submittedName>
        <fullName evidence="11">Uncharacterized protein</fullName>
    </submittedName>
</protein>
<dbReference type="PROSITE" id="PS00138">
    <property type="entry name" value="SUBTILASE_SER"/>
    <property type="match status" value="1"/>
</dbReference>
<evidence type="ECO:0000313" key="11">
    <source>
        <dbReference type="EMBL" id="PIW14618.1"/>
    </source>
</evidence>
<evidence type="ECO:0000256" key="4">
    <source>
        <dbReference type="ARBA" id="ARBA00022825"/>
    </source>
</evidence>
<evidence type="ECO:0000256" key="1">
    <source>
        <dbReference type="ARBA" id="ARBA00011073"/>
    </source>
</evidence>
<gene>
    <name evidence="11" type="ORF">COW36_21515</name>
</gene>
<proteinExistence type="inferred from homology"/>
<evidence type="ECO:0000259" key="10">
    <source>
        <dbReference type="Pfam" id="PF22148"/>
    </source>
</evidence>
<dbReference type="Pfam" id="PF00082">
    <property type="entry name" value="Peptidase_S8"/>
    <property type="match status" value="1"/>
</dbReference>
<dbReference type="PROSITE" id="PS51257">
    <property type="entry name" value="PROKAR_LIPOPROTEIN"/>
    <property type="match status" value="1"/>
</dbReference>
<dbReference type="InterPro" id="IPR054399">
    <property type="entry name" value="Fervidolysin-like_N_prodom"/>
</dbReference>
<comment type="similarity">
    <text evidence="1 5 6">Belongs to the peptidase S8 family.</text>
</comment>
<reference evidence="11 12" key="1">
    <citation type="submission" date="2017-09" db="EMBL/GenBank/DDBJ databases">
        <title>Depth-based differentiation of microbial function through sediment-hosted aquifers and enrichment of novel symbionts in the deep terrestrial subsurface.</title>
        <authorList>
            <person name="Probst A.J."/>
            <person name="Ladd B."/>
            <person name="Jarett J.K."/>
            <person name="Geller-Mcgrath D.E."/>
            <person name="Sieber C.M."/>
            <person name="Emerson J.B."/>
            <person name="Anantharaman K."/>
            <person name="Thomas B.C."/>
            <person name="Malmstrom R."/>
            <person name="Stieglmeier M."/>
            <person name="Klingl A."/>
            <person name="Woyke T."/>
            <person name="Ryan C.M."/>
            <person name="Banfield J.F."/>
        </authorList>
    </citation>
    <scope>NUCLEOTIDE SEQUENCE [LARGE SCALE GENOMIC DNA]</scope>
    <source>
        <strain evidence="11">CG17_big_fil_post_rev_8_21_14_2_50_48_46</strain>
    </source>
</reference>
<evidence type="ECO:0000256" key="3">
    <source>
        <dbReference type="ARBA" id="ARBA00022801"/>
    </source>
</evidence>
<keyword evidence="2 5" id="KW-0645">Protease</keyword>
<dbReference type="PANTHER" id="PTHR43806:SF11">
    <property type="entry name" value="CEREVISIN-RELATED"/>
    <property type="match status" value="1"/>
</dbReference>
<dbReference type="GO" id="GO:0006508">
    <property type="term" value="P:proteolysis"/>
    <property type="evidence" value="ECO:0007669"/>
    <property type="project" value="UniProtKB-KW"/>
</dbReference>
<dbReference type="PRINTS" id="PR00723">
    <property type="entry name" value="SUBTILISIN"/>
</dbReference>
<organism evidence="11 12">
    <name type="scientific">bacterium (Candidatus Blackallbacteria) CG17_big_fil_post_rev_8_21_14_2_50_48_46</name>
    <dbReference type="NCBI Taxonomy" id="2014261"/>
    <lineage>
        <taxon>Bacteria</taxon>
        <taxon>Candidatus Blackallbacteria</taxon>
    </lineage>
</organism>
<dbReference type="InterPro" id="IPR000209">
    <property type="entry name" value="Peptidase_S8/S53_dom"/>
</dbReference>
<dbReference type="PROSITE" id="PS00137">
    <property type="entry name" value="SUBTILASE_HIS"/>
    <property type="match status" value="1"/>
</dbReference>
<dbReference type="PANTHER" id="PTHR43806">
    <property type="entry name" value="PEPTIDASE S8"/>
    <property type="match status" value="1"/>
</dbReference>